<evidence type="ECO:0000313" key="1">
    <source>
        <dbReference type="EMBL" id="CAG8721601.1"/>
    </source>
</evidence>
<gene>
    <name evidence="1" type="ORF">ACOLOM_LOCUS11167</name>
</gene>
<organism evidence="1 2">
    <name type="scientific">Acaulospora colombiana</name>
    <dbReference type="NCBI Taxonomy" id="27376"/>
    <lineage>
        <taxon>Eukaryota</taxon>
        <taxon>Fungi</taxon>
        <taxon>Fungi incertae sedis</taxon>
        <taxon>Mucoromycota</taxon>
        <taxon>Glomeromycotina</taxon>
        <taxon>Glomeromycetes</taxon>
        <taxon>Diversisporales</taxon>
        <taxon>Acaulosporaceae</taxon>
        <taxon>Acaulospora</taxon>
    </lineage>
</organism>
<reference evidence="1" key="1">
    <citation type="submission" date="2021-06" db="EMBL/GenBank/DDBJ databases">
        <authorList>
            <person name="Kallberg Y."/>
            <person name="Tangrot J."/>
            <person name="Rosling A."/>
        </authorList>
    </citation>
    <scope>NUCLEOTIDE SEQUENCE</scope>
    <source>
        <strain evidence="1">CL356</strain>
    </source>
</reference>
<protein>
    <submittedName>
        <fullName evidence="1">4980_t:CDS:1</fullName>
    </submittedName>
</protein>
<name>A0ACA9PXD8_9GLOM</name>
<keyword evidence="2" id="KW-1185">Reference proteome</keyword>
<dbReference type="Proteomes" id="UP000789525">
    <property type="component" value="Unassembled WGS sequence"/>
</dbReference>
<evidence type="ECO:0000313" key="2">
    <source>
        <dbReference type="Proteomes" id="UP000789525"/>
    </source>
</evidence>
<feature type="non-terminal residue" evidence="1">
    <location>
        <position position="1"/>
    </location>
</feature>
<dbReference type="EMBL" id="CAJVPT010038972">
    <property type="protein sequence ID" value="CAG8721601.1"/>
    <property type="molecule type" value="Genomic_DNA"/>
</dbReference>
<accession>A0ACA9PXD8</accession>
<proteinExistence type="predicted"/>
<sequence>VGRVGSDARESYRTPGADRWVGEFPLWLKLGIPGEAGGERLLAGRLPTLPERTSLLGRCAAFAVPSPAVAVSAETRDEENDSLGCAKTEGLVVDDVESFLDFFVKREGLEGEIGVVGEGGEVDVDILRSCRGGTPIGSVGVIANSPWSLRLWVSWVNRSSRLVRNSEVGGCLDGG</sequence>
<comment type="caution">
    <text evidence="1">The sequence shown here is derived from an EMBL/GenBank/DDBJ whole genome shotgun (WGS) entry which is preliminary data.</text>
</comment>